<protein>
    <recommendedName>
        <fullName evidence="1">DUF1922 domain-containing protein</fullName>
    </recommendedName>
</protein>
<dbReference type="InterPro" id="IPR036304">
    <property type="entry name" value="MTH1184"/>
</dbReference>
<gene>
    <name evidence="2" type="ORF">ASZ90_013989</name>
</gene>
<dbReference type="Pfam" id="PF09082">
    <property type="entry name" value="DUF1922"/>
    <property type="match status" value="1"/>
</dbReference>
<feature type="domain" description="DUF1922" evidence="1">
    <location>
        <begin position="1"/>
        <end position="52"/>
    </location>
</feature>
<accession>A0A0W8F646</accession>
<dbReference type="InterPro" id="IPR015166">
    <property type="entry name" value="DUF1922"/>
</dbReference>
<name>A0A0W8F646_9ZZZZ</name>
<dbReference type="SUPFAM" id="SSF57821">
    <property type="entry name" value="Hypothetical protein MTH1184"/>
    <property type="match status" value="1"/>
</dbReference>
<sequence>MFRCSCGRHLYSPDDAKTRTCPCGKRTALSRVRILATAPDARAAGEIVRRLQLGESGLTGFSQAKL</sequence>
<proteinExistence type="predicted"/>
<evidence type="ECO:0000313" key="2">
    <source>
        <dbReference type="EMBL" id="KUG16317.1"/>
    </source>
</evidence>
<comment type="caution">
    <text evidence="2">The sequence shown here is derived from an EMBL/GenBank/DDBJ whole genome shotgun (WGS) entry which is preliminary data.</text>
</comment>
<dbReference type="EMBL" id="LNQE01001503">
    <property type="protein sequence ID" value="KUG16317.1"/>
    <property type="molecule type" value="Genomic_DNA"/>
</dbReference>
<dbReference type="AlphaFoldDB" id="A0A0W8F646"/>
<dbReference type="Gene3D" id="3.90.820.10">
    <property type="entry name" value="Structural Genomics, Unknown Function 30-nov-00 1gh9 Mol_id"/>
    <property type="match status" value="1"/>
</dbReference>
<evidence type="ECO:0000259" key="1">
    <source>
        <dbReference type="Pfam" id="PF09082"/>
    </source>
</evidence>
<organism evidence="2">
    <name type="scientific">hydrocarbon metagenome</name>
    <dbReference type="NCBI Taxonomy" id="938273"/>
    <lineage>
        <taxon>unclassified sequences</taxon>
        <taxon>metagenomes</taxon>
        <taxon>ecological metagenomes</taxon>
    </lineage>
</organism>
<reference evidence="2" key="1">
    <citation type="journal article" date="2015" name="Proc. Natl. Acad. Sci. U.S.A.">
        <title>Networks of energetic and metabolic interactions define dynamics in microbial communities.</title>
        <authorList>
            <person name="Embree M."/>
            <person name="Liu J.K."/>
            <person name="Al-Bassam M.M."/>
            <person name="Zengler K."/>
        </authorList>
    </citation>
    <scope>NUCLEOTIDE SEQUENCE</scope>
</reference>